<dbReference type="InterPro" id="IPR007034">
    <property type="entry name" value="BMS1_TSR1_C"/>
</dbReference>
<dbReference type="OMA" id="MNLPRFK"/>
<reference evidence="10" key="1">
    <citation type="journal article" date="2002" name="Science">
        <title>The draft genome of Ciona intestinalis: insights into chordate and vertebrate origins.</title>
        <authorList>
            <person name="Dehal P."/>
            <person name="Satou Y."/>
            <person name="Campbell R.K."/>
            <person name="Chapman J."/>
            <person name="Degnan B."/>
            <person name="De Tomaso A."/>
            <person name="Davidson B."/>
            <person name="Di Gregorio A."/>
            <person name="Gelpke M."/>
            <person name="Goodstein D.M."/>
            <person name="Harafuji N."/>
            <person name="Hastings K.E."/>
            <person name="Ho I."/>
            <person name="Hotta K."/>
            <person name="Huang W."/>
            <person name="Kawashima T."/>
            <person name="Lemaire P."/>
            <person name="Martinez D."/>
            <person name="Meinertzhagen I.A."/>
            <person name="Necula S."/>
            <person name="Nonaka M."/>
            <person name="Putnam N."/>
            <person name="Rash S."/>
            <person name="Saiga H."/>
            <person name="Satake M."/>
            <person name="Terry A."/>
            <person name="Yamada L."/>
            <person name="Wang H.G."/>
            <person name="Awazu S."/>
            <person name="Azumi K."/>
            <person name="Boore J."/>
            <person name="Branno M."/>
            <person name="Chin-Bow S."/>
            <person name="DeSantis R."/>
            <person name="Doyle S."/>
            <person name="Francino P."/>
            <person name="Keys D.N."/>
            <person name="Haga S."/>
            <person name="Hayashi H."/>
            <person name="Hino K."/>
            <person name="Imai K.S."/>
            <person name="Inaba K."/>
            <person name="Kano S."/>
            <person name="Kobayashi K."/>
            <person name="Kobayashi M."/>
            <person name="Lee B.I."/>
            <person name="Makabe K.W."/>
            <person name="Manohar C."/>
            <person name="Matassi G."/>
            <person name="Medina M."/>
            <person name="Mochizuki Y."/>
            <person name="Mount S."/>
            <person name="Morishita T."/>
            <person name="Miura S."/>
            <person name="Nakayama A."/>
            <person name="Nishizaka S."/>
            <person name="Nomoto H."/>
            <person name="Ohta F."/>
            <person name="Oishi K."/>
            <person name="Rigoutsos I."/>
            <person name="Sano M."/>
            <person name="Sasaki A."/>
            <person name="Sasakura Y."/>
            <person name="Shoguchi E."/>
            <person name="Shin-i T."/>
            <person name="Spagnuolo A."/>
            <person name="Stainier D."/>
            <person name="Suzuki M.M."/>
            <person name="Tassy O."/>
            <person name="Takatori N."/>
            <person name="Tokuoka M."/>
            <person name="Yagi K."/>
            <person name="Yoshizaki F."/>
            <person name="Wada S."/>
            <person name="Zhang C."/>
            <person name="Hyatt P.D."/>
            <person name="Larimer F."/>
            <person name="Detter C."/>
            <person name="Doggett N."/>
            <person name="Glavina T."/>
            <person name="Hawkins T."/>
            <person name="Richardson P."/>
            <person name="Lucas S."/>
            <person name="Kohara Y."/>
            <person name="Levine M."/>
            <person name="Satoh N."/>
            <person name="Rokhsar D.S."/>
        </authorList>
    </citation>
    <scope>NUCLEOTIDE SEQUENCE [LARGE SCALE GENOMIC DNA]</scope>
</reference>
<sequence>MVTPGQHKPGIWKQQNKSHKTGRHRSKSQVDVSNKGRVEVKGLTKRQKKLQQKVDRRHRSQQIRSSKREQVLNRKRNVGVGSNPPHLTLLVPLHKNVNTSEFSDAIKLCGTLDGAVPSEAALTTAGFSMNVPRLKHRFQIFQPGSASLHDIADCARVADSVVFLVSTEEETMDEKGYDILSCLLAQGLSSQVFCVQGISQLPMKKRNPTKKEITKCIAQYVADVKLFSVDNESEAFNMLRMQFQVAEMKRRAVGMRERRSYMLVEKLAYEDSETDMGVLKITGHVRGSALDVNRLVHLPGWGDYQIKQVDTVVEHCPWNVQKNNQDKKILFKIQMSCDVKVNSAYEETGETVSSHPEKIQDLVLEADVDPLDGEQTWPTEEEIVEAEQENAVGETRKLVKKVPRGTSDYQAAWILDSDEDWREGSSDEEEQDQVMQPLDDEGSQLDDDSMTIADTEADDSASQYDDVIDDEADLMRFREERSHQMFPDEVDTPSDVPARTRFQRYRGLKSFRTSPWDPKENLPGDYARIFQFQSFDRTRKRMRNLEVEENYSVGVGTYVTIHLMNVPKLFVTSHTPESPITMFGLFPHEQKLSVLHFTLKQHGEHSIKNKDKLLFQCGFRRFRSKVIFSQHTAGTKHKMERYFPKEGIIVATVYAPITFPSANVLAFKERQGKREATLVATGSLYKIDPDRIITKRIVLSGHPFRINKRAATIRYMFFNREDINWFKPVELRTKWGRRGHIRDPIGTHGHMKCTFDSQLTSQDTVLMTLYKRVFPKWSYEPATP</sequence>
<feature type="region of interest" description="Disordered" evidence="7">
    <location>
        <begin position="420"/>
        <end position="446"/>
    </location>
</feature>
<keyword evidence="3" id="KW-0539">Nucleus</keyword>
<dbReference type="GO" id="GO:0000479">
    <property type="term" value="P:endonucleolytic cleavage of tricistronic rRNA transcript (SSU-rRNA, 5.8S rRNA, LSU-rRNA)"/>
    <property type="evidence" value="ECO:0000318"/>
    <property type="project" value="GO_Central"/>
</dbReference>
<dbReference type="FunCoup" id="H2Y288">
    <property type="interactions" value="382"/>
</dbReference>
<protein>
    <recommendedName>
        <fullName evidence="6">Pre-rRNA-processing protein TSR1 homolog</fullName>
    </recommendedName>
</protein>
<feature type="compositionally biased region" description="Basic residues" evidence="7">
    <location>
        <begin position="16"/>
        <end position="27"/>
    </location>
</feature>
<dbReference type="SMART" id="SM01362">
    <property type="entry name" value="DUF663"/>
    <property type="match status" value="1"/>
</dbReference>
<dbReference type="STRING" id="7719.ENSCINP00000036023"/>
<dbReference type="Proteomes" id="UP000008144">
    <property type="component" value="Chromosome 11"/>
</dbReference>
<reference evidence="9" key="3">
    <citation type="submission" date="2025-08" db="UniProtKB">
        <authorList>
            <consortium name="Ensembl"/>
        </authorList>
    </citation>
    <scope>IDENTIFICATION</scope>
</reference>
<dbReference type="InParanoid" id="H2Y288"/>
<organism evidence="9 10">
    <name type="scientific">Ciona intestinalis</name>
    <name type="common">Transparent sea squirt</name>
    <name type="synonym">Ascidia intestinalis</name>
    <dbReference type="NCBI Taxonomy" id="7719"/>
    <lineage>
        <taxon>Eukaryota</taxon>
        <taxon>Metazoa</taxon>
        <taxon>Chordata</taxon>
        <taxon>Tunicata</taxon>
        <taxon>Ascidiacea</taxon>
        <taxon>Phlebobranchia</taxon>
        <taxon>Cionidae</taxon>
        <taxon>Ciona</taxon>
    </lineage>
</organism>
<dbReference type="AlphaFoldDB" id="H2Y288"/>
<proteinExistence type="inferred from homology"/>
<evidence type="ECO:0000256" key="1">
    <source>
        <dbReference type="ARBA" id="ARBA00004604"/>
    </source>
</evidence>
<dbReference type="Pfam" id="PF08142">
    <property type="entry name" value="AARP2CN"/>
    <property type="match status" value="1"/>
</dbReference>
<dbReference type="GO" id="GO:0003924">
    <property type="term" value="F:GTPase activity"/>
    <property type="evidence" value="ECO:0000318"/>
    <property type="project" value="GO_Central"/>
</dbReference>
<feature type="region of interest" description="Disordered" evidence="7">
    <location>
        <begin position="1"/>
        <end position="66"/>
    </location>
</feature>
<evidence type="ECO:0000256" key="4">
    <source>
        <dbReference type="ARBA" id="ARBA00037087"/>
    </source>
</evidence>
<dbReference type="GO" id="GO:0000462">
    <property type="term" value="P:maturation of SSU-rRNA from tricistronic rRNA transcript (SSU-rRNA, 5.8S rRNA, LSU-rRNA)"/>
    <property type="evidence" value="ECO:0000318"/>
    <property type="project" value="GO_Central"/>
</dbReference>
<dbReference type="Pfam" id="PF22298">
    <property type="entry name" value="Tsr1_G-like"/>
    <property type="match status" value="1"/>
</dbReference>
<evidence type="ECO:0000256" key="3">
    <source>
        <dbReference type="ARBA" id="ARBA00023242"/>
    </source>
</evidence>
<name>H2Y288_CIOIN</name>
<dbReference type="InterPro" id="IPR030387">
    <property type="entry name" value="G_Bms1/Tsr1_dom"/>
</dbReference>
<dbReference type="GO" id="GO:0005730">
    <property type="term" value="C:nucleolus"/>
    <property type="evidence" value="ECO:0007669"/>
    <property type="project" value="UniProtKB-SubCell"/>
</dbReference>
<dbReference type="EMBL" id="EAAA01000786">
    <property type="status" value="NOT_ANNOTATED_CDS"/>
    <property type="molecule type" value="Genomic_DNA"/>
</dbReference>
<evidence type="ECO:0000256" key="7">
    <source>
        <dbReference type="SAM" id="MobiDB-lite"/>
    </source>
</evidence>
<dbReference type="HOGENOM" id="CLU_009858_1_0_1"/>
<keyword evidence="10" id="KW-1185">Reference proteome</keyword>
<comment type="similarity">
    <text evidence="5">Belongs to the TRAFAC class translation factor GTPase superfamily. Bms1-like GTPase family. TSR1 subfamily.</text>
</comment>
<accession>H2Y288</accession>
<dbReference type="SMART" id="SM00785">
    <property type="entry name" value="AARP2CN"/>
    <property type="match status" value="1"/>
</dbReference>
<evidence type="ECO:0000256" key="2">
    <source>
        <dbReference type="ARBA" id="ARBA00022517"/>
    </source>
</evidence>
<comment type="function">
    <text evidence="4">Required during maturation of the 40S ribosomal subunit in the nucleolus.</text>
</comment>
<evidence type="ECO:0000259" key="8">
    <source>
        <dbReference type="PROSITE" id="PS51714"/>
    </source>
</evidence>
<dbReference type="GO" id="GO:0034511">
    <property type="term" value="F:U3 snoRNA binding"/>
    <property type="evidence" value="ECO:0000318"/>
    <property type="project" value="GO_Central"/>
</dbReference>
<dbReference type="PANTHER" id="PTHR12858:SF1">
    <property type="entry name" value="PRE-RRNA-PROCESSING PROTEIN TSR1 HOMOLOG"/>
    <property type="match status" value="1"/>
</dbReference>
<evidence type="ECO:0000256" key="5">
    <source>
        <dbReference type="ARBA" id="ARBA00038288"/>
    </source>
</evidence>
<dbReference type="PANTHER" id="PTHR12858">
    <property type="entry name" value="RIBOSOME BIOGENESIS PROTEIN"/>
    <property type="match status" value="1"/>
</dbReference>
<dbReference type="InterPro" id="IPR012948">
    <property type="entry name" value="AARP2CN"/>
</dbReference>
<gene>
    <name evidence="9" type="primary">LOC100181824</name>
</gene>
<dbReference type="InterPro" id="IPR039761">
    <property type="entry name" value="Bms1/Tsr1"/>
</dbReference>
<reference evidence="9" key="2">
    <citation type="journal article" date="2008" name="Genome Biol.">
        <title>Improved genome assembly and evidence-based global gene model set for the chordate Ciona intestinalis: new insight into intron and operon populations.</title>
        <authorList>
            <person name="Satou Y."/>
            <person name="Mineta K."/>
            <person name="Ogasawara M."/>
            <person name="Sasakura Y."/>
            <person name="Shoguchi E."/>
            <person name="Ueno K."/>
            <person name="Yamada L."/>
            <person name="Matsumoto J."/>
            <person name="Wasserscheid J."/>
            <person name="Dewar K."/>
            <person name="Wiley G.B."/>
            <person name="Macmil S.L."/>
            <person name="Roe B.A."/>
            <person name="Zeller R.W."/>
            <person name="Hastings K.E."/>
            <person name="Lemaire P."/>
            <person name="Lindquist E."/>
            <person name="Endo T."/>
            <person name="Hotta K."/>
            <person name="Inaba K."/>
        </authorList>
    </citation>
    <scope>NUCLEOTIDE SEQUENCE [LARGE SCALE GENOMIC DNA]</scope>
    <source>
        <strain evidence="9">wild type</strain>
    </source>
</reference>
<evidence type="ECO:0000313" key="10">
    <source>
        <dbReference type="Proteomes" id="UP000008144"/>
    </source>
</evidence>
<dbReference type="GeneTree" id="ENSGT00940000153195"/>
<evidence type="ECO:0000256" key="6">
    <source>
        <dbReference type="ARBA" id="ARBA00040070"/>
    </source>
</evidence>
<reference evidence="9" key="4">
    <citation type="submission" date="2025-09" db="UniProtKB">
        <authorList>
            <consortium name="Ensembl"/>
        </authorList>
    </citation>
    <scope>IDENTIFICATION</scope>
</reference>
<evidence type="ECO:0000313" key="9">
    <source>
        <dbReference type="Ensembl" id="ENSCINP00000036023.1"/>
    </source>
</evidence>
<dbReference type="Pfam" id="PF04950">
    <property type="entry name" value="RIBIOP_C"/>
    <property type="match status" value="1"/>
</dbReference>
<comment type="subcellular location">
    <subcellularLocation>
        <location evidence="1">Nucleus</location>
        <location evidence="1">Nucleolus</location>
    </subcellularLocation>
</comment>
<feature type="compositionally biased region" description="Basic residues" evidence="7">
    <location>
        <begin position="43"/>
        <end position="61"/>
    </location>
</feature>
<dbReference type="Ensembl" id="ENSCINT00000034394.1">
    <property type="protein sequence ID" value="ENSCINP00000036023.1"/>
    <property type="gene ID" value="ENSCING00000020658.1"/>
</dbReference>
<keyword evidence="2" id="KW-0690">Ribosome biogenesis</keyword>
<dbReference type="PROSITE" id="PS51714">
    <property type="entry name" value="G_BMS1"/>
    <property type="match status" value="1"/>
</dbReference>
<feature type="domain" description="Bms1-type G" evidence="8">
    <location>
        <begin position="84"/>
        <end position="248"/>
    </location>
</feature>
<dbReference type="GO" id="GO:0005525">
    <property type="term" value="F:GTP binding"/>
    <property type="evidence" value="ECO:0000318"/>
    <property type="project" value="GO_Central"/>
</dbReference>